<keyword evidence="6" id="KW-1015">Disulfide bond</keyword>
<evidence type="ECO:0000256" key="3">
    <source>
        <dbReference type="ARBA" id="ARBA00022525"/>
    </source>
</evidence>
<evidence type="ECO:0000256" key="8">
    <source>
        <dbReference type="RuleBase" id="RU000354"/>
    </source>
</evidence>
<dbReference type="FunFam" id="2.10.90.10:FF:000001">
    <property type="entry name" value="Bone morphogenetic protein 4"/>
    <property type="match status" value="1"/>
</dbReference>
<dbReference type="InterPro" id="IPR029034">
    <property type="entry name" value="Cystine-knot_cytokine"/>
</dbReference>
<gene>
    <name evidence="11" type="ORF">GDO81_029958</name>
</gene>
<comment type="subcellular location">
    <subcellularLocation>
        <location evidence="1">Secreted</location>
    </subcellularLocation>
</comment>
<keyword evidence="3" id="KW-0964">Secreted</keyword>
<comment type="similarity">
    <text evidence="2 8">Belongs to the TGF-beta family.</text>
</comment>
<dbReference type="InterPro" id="IPR001111">
    <property type="entry name" value="TGF-b_propeptide"/>
</dbReference>
<evidence type="ECO:0000313" key="12">
    <source>
        <dbReference type="Proteomes" id="UP000824782"/>
    </source>
</evidence>
<dbReference type="Gene3D" id="2.10.90.10">
    <property type="entry name" value="Cystine-knot cytokines"/>
    <property type="match status" value="1"/>
</dbReference>
<proteinExistence type="inferred from homology"/>
<dbReference type="GO" id="GO:0008083">
    <property type="term" value="F:growth factor activity"/>
    <property type="evidence" value="ECO:0007669"/>
    <property type="project" value="UniProtKB-KW"/>
</dbReference>
<evidence type="ECO:0000256" key="5">
    <source>
        <dbReference type="ARBA" id="ARBA00023030"/>
    </source>
</evidence>
<dbReference type="EMBL" id="WNYA01000965">
    <property type="protein sequence ID" value="KAG8546703.1"/>
    <property type="molecule type" value="Genomic_DNA"/>
</dbReference>
<dbReference type="SUPFAM" id="SSF57501">
    <property type="entry name" value="Cystine-knot cytokines"/>
    <property type="match status" value="1"/>
</dbReference>
<evidence type="ECO:0000256" key="2">
    <source>
        <dbReference type="ARBA" id="ARBA00006656"/>
    </source>
</evidence>
<organism evidence="11 12">
    <name type="scientific">Engystomops pustulosus</name>
    <name type="common">Tungara frog</name>
    <name type="synonym">Physalaemus pustulosus</name>
    <dbReference type="NCBI Taxonomy" id="76066"/>
    <lineage>
        <taxon>Eukaryota</taxon>
        <taxon>Metazoa</taxon>
        <taxon>Chordata</taxon>
        <taxon>Craniata</taxon>
        <taxon>Vertebrata</taxon>
        <taxon>Euteleostomi</taxon>
        <taxon>Amphibia</taxon>
        <taxon>Batrachia</taxon>
        <taxon>Anura</taxon>
        <taxon>Neobatrachia</taxon>
        <taxon>Hyloidea</taxon>
        <taxon>Leptodactylidae</taxon>
        <taxon>Leiuperinae</taxon>
        <taxon>Engystomops</taxon>
    </lineage>
</organism>
<evidence type="ECO:0000256" key="7">
    <source>
        <dbReference type="ARBA" id="ARBA00023180"/>
    </source>
</evidence>
<accession>A0AAV6ZLC0</accession>
<evidence type="ECO:0000256" key="6">
    <source>
        <dbReference type="ARBA" id="ARBA00023157"/>
    </source>
</evidence>
<dbReference type="GO" id="GO:0030509">
    <property type="term" value="P:BMP signaling pathway"/>
    <property type="evidence" value="ECO:0007669"/>
    <property type="project" value="TreeGrafter"/>
</dbReference>
<dbReference type="PROSITE" id="PS51362">
    <property type="entry name" value="TGF_BETA_2"/>
    <property type="match status" value="1"/>
</dbReference>
<evidence type="ECO:0000256" key="1">
    <source>
        <dbReference type="ARBA" id="ARBA00004613"/>
    </source>
</evidence>
<dbReference type="AlphaFoldDB" id="A0AAV6ZLC0"/>
<dbReference type="Pfam" id="PF00688">
    <property type="entry name" value="TGFb_propeptide"/>
    <property type="match status" value="1"/>
</dbReference>
<keyword evidence="12" id="KW-1185">Reference proteome</keyword>
<dbReference type="GO" id="GO:0005615">
    <property type="term" value="C:extracellular space"/>
    <property type="evidence" value="ECO:0007669"/>
    <property type="project" value="TreeGrafter"/>
</dbReference>
<dbReference type="Proteomes" id="UP000824782">
    <property type="component" value="Unassembled WGS sequence"/>
</dbReference>
<dbReference type="Pfam" id="PF00019">
    <property type="entry name" value="TGF_beta"/>
    <property type="match status" value="1"/>
</dbReference>
<keyword evidence="7" id="KW-0325">Glycoprotein</keyword>
<dbReference type="PANTHER" id="PTHR11848:SF157">
    <property type="entry name" value="GROWTH_DIFFERENTIATION FACTOR 2"/>
    <property type="match status" value="1"/>
</dbReference>
<keyword evidence="4 9" id="KW-0732">Signal</keyword>
<dbReference type="PROSITE" id="PS00250">
    <property type="entry name" value="TGF_BETA_1"/>
    <property type="match status" value="1"/>
</dbReference>
<evidence type="ECO:0000313" key="11">
    <source>
        <dbReference type="EMBL" id="KAG8546703.1"/>
    </source>
</evidence>
<dbReference type="InterPro" id="IPR001839">
    <property type="entry name" value="TGF-b_C"/>
</dbReference>
<dbReference type="SMART" id="SM00204">
    <property type="entry name" value="TGFB"/>
    <property type="match status" value="1"/>
</dbReference>
<keyword evidence="5 8" id="KW-0339">Growth factor</keyword>
<protein>
    <recommendedName>
        <fullName evidence="10">TGF-beta family profile domain-containing protein</fullName>
    </recommendedName>
</protein>
<sequence>MMWRAKVPILCSIVILIARSTLNKPLPELDEVDRLTHPEEEAQEVLNSLTGIMKEHLRESVNSSGVFYQEKTTAKLPQYMIDLYNRYADDRTSMPLSNIIRSFIVEDILSSSSQENLLQSHILLFNVTIPPHEEVTKAELNLKLSFGDSGLGHLSLFDVIHIEPSDNLRDPDSFLASKDVKGDESVTIDVTKAVKRWMESKEHLNKLEIFLKMKKPLETCLKTERFALDSDNSHSPILVIFSDDQNENNMKEKPMDLTQMMLYERRNNLRIFSQNTTAGHGEGHIPLEGGTRTKRSVEKNYCSKVSLMVNFKDIGWNTFIIFPPSYDAGQCVGDCHYPLTDNLTPTTYAIVKSLLQNNRQKGVGNVCCVPTKLEGLQVVYRESSKSVYVKNYQDMKVVECGCR</sequence>
<feature type="signal peptide" evidence="9">
    <location>
        <begin position="1"/>
        <end position="23"/>
    </location>
</feature>
<evidence type="ECO:0000256" key="4">
    <source>
        <dbReference type="ARBA" id="ARBA00022729"/>
    </source>
</evidence>
<dbReference type="InterPro" id="IPR015615">
    <property type="entry name" value="TGF-beta-rel"/>
</dbReference>
<dbReference type="InterPro" id="IPR017948">
    <property type="entry name" value="TGFb_CS"/>
</dbReference>
<comment type="caution">
    <text evidence="11">The sequence shown here is derived from an EMBL/GenBank/DDBJ whole genome shotgun (WGS) entry which is preliminary data.</text>
</comment>
<dbReference type="GO" id="GO:0005125">
    <property type="term" value="F:cytokine activity"/>
    <property type="evidence" value="ECO:0007669"/>
    <property type="project" value="TreeGrafter"/>
</dbReference>
<evidence type="ECO:0000256" key="9">
    <source>
        <dbReference type="SAM" id="SignalP"/>
    </source>
</evidence>
<feature type="chain" id="PRO_5043395105" description="TGF-beta family profile domain-containing protein" evidence="9">
    <location>
        <begin position="24"/>
        <end position="403"/>
    </location>
</feature>
<evidence type="ECO:0000259" key="10">
    <source>
        <dbReference type="PROSITE" id="PS51362"/>
    </source>
</evidence>
<feature type="domain" description="TGF-beta family profile" evidence="10">
    <location>
        <begin position="292"/>
        <end position="403"/>
    </location>
</feature>
<dbReference type="PANTHER" id="PTHR11848">
    <property type="entry name" value="TGF-BETA FAMILY"/>
    <property type="match status" value="1"/>
</dbReference>
<reference evidence="11" key="1">
    <citation type="thesis" date="2020" institute="ProQuest LLC" country="789 East Eisenhower Parkway, Ann Arbor, MI, USA">
        <title>Comparative Genomics and Chromosome Evolution.</title>
        <authorList>
            <person name="Mudd A.B."/>
        </authorList>
    </citation>
    <scope>NUCLEOTIDE SEQUENCE</scope>
    <source>
        <strain evidence="11">237g6f4</strain>
        <tissue evidence="11">Blood</tissue>
    </source>
</reference>
<name>A0AAV6ZLC0_ENGPU</name>
<dbReference type="Gene3D" id="2.60.120.970">
    <property type="match status" value="1"/>
</dbReference>